<dbReference type="InterPro" id="IPR053001">
    <property type="entry name" value="MNNG_permease-like"/>
</dbReference>
<accession>A0A284QWM2</accession>
<proteinExistence type="predicted"/>
<keyword evidence="3" id="KW-1185">Reference proteome</keyword>
<dbReference type="OrthoDB" id="2140105at2759"/>
<dbReference type="InterPro" id="IPR022703">
    <property type="entry name" value="DUF3533"/>
</dbReference>
<dbReference type="EMBL" id="FUEG01000002">
    <property type="protein sequence ID" value="SJL00842.1"/>
    <property type="molecule type" value="Genomic_DNA"/>
</dbReference>
<dbReference type="GO" id="GO:0016020">
    <property type="term" value="C:membrane"/>
    <property type="evidence" value="ECO:0007669"/>
    <property type="project" value="TreeGrafter"/>
</dbReference>
<evidence type="ECO:0000259" key="1">
    <source>
        <dbReference type="Pfam" id="PF12051"/>
    </source>
</evidence>
<protein>
    <recommendedName>
        <fullName evidence="1">DUF3533 domain-containing protein</fullName>
    </recommendedName>
</protein>
<evidence type="ECO:0000313" key="3">
    <source>
        <dbReference type="Proteomes" id="UP000219338"/>
    </source>
</evidence>
<reference evidence="3" key="1">
    <citation type="journal article" date="2017" name="Nat. Ecol. Evol.">
        <title>Genome expansion and lineage-specific genetic innovations in the forest pathogenic fungi Armillaria.</title>
        <authorList>
            <person name="Sipos G."/>
            <person name="Prasanna A.N."/>
            <person name="Walter M.C."/>
            <person name="O'Connor E."/>
            <person name="Balint B."/>
            <person name="Krizsan K."/>
            <person name="Kiss B."/>
            <person name="Hess J."/>
            <person name="Varga T."/>
            <person name="Slot J."/>
            <person name="Riley R."/>
            <person name="Boka B."/>
            <person name="Rigling D."/>
            <person name="Barry K."/>
            <person name="Lee J."/>
            <person name="Mihaltcheva S."/>
            <person name="LaButti K."/>
            <person name="Lipzen A."/>
            <person name="Waldron R."/>
            <person name="Moloney N.M."/>
            <person name="Sperisen C."/>
            <person name="Kredics L."/>
            <person name="Vagvoelgyi C."/>
            <person name="Patrignani A."/>
            <person name="Fitzpatrick D."/>
            <person name="Nagy I."/>
            <person name="Doyle S."/>
            <person name="Anderson J.B."/>
            <person name="Grigoriev I.V."/>
            <person name="Gueldener U."/>
            <person name="Muensterkoetter M."/>
            <person name="Nagy L.G."/>
        </authorList>
    </citation>
    <scope>NUCLEOTIDE SEQUENCE [LARGE SCALE GENOMIC DNA]</scope>
    <source>
        <strain evidence="3">C18/9</strain>
    </source>
</reference>
<organism evidence="2 3">
    <name type="scientific">Armillaria ostoyae</name>
    <name type="common">Armillaria root rot fungus</name>
    <dbReference type="NCBI Taxonomy" id="47428"/>
    <lineage>
        <taxon>Eukaryota</taxon>
        <taxon>Fungi</taxon>
        <taxon>Dikarya</taxon>
        <taxon>Basidiomycota</taxon>
        <taxon>Agaricomycotina</taxon>
        <taxon>Agaricomycetes</taxon>
        <taxon>Agaricomycetidae</taxon>
        <taxon>Agaricales</taxon>
        <taxon>Marasmiineae</taxon>
        <taxon>Physalacriaceae</taxon>
        <taxon>Armillaria</taxon>
    </lineage>
</organism>
<evidence type="ECO:0000313" key="2">
    <source>
        <dbReference type="EMBL" id="SJL00842.1"/>
    </source>
</evidence>
<dbReference type="Proteomes" id="UP000219338">
    <property type="component" value="Unassembled WGS sequence"/>
</dbReference>
<dbReference type="PANTHER" id="PTHR34814:SF1">
    <property type="entry name" value="NITROSOGUANIDINE RESISTANCE PROTEIN SNG1"/>
    <property type="match status" value="1"/>
</dbReference>
<dbReference type="Pfam" id="PF12051">
    <property type="entry name" value="DUF3533"/>
    <property type="match status" value="1"/>
</dbReference>
<name>A0A284QWM2_ARMOS</name>
<sequence length="303" mass="33799">MGFLAQEGCQREAYLDDIATTIDRVQMMVITYTWVWRDMRGFLALITESQLSDIPHAKMFLDSFQTSFMGGDVELWKTWSKIRTLTKFADKVQAMKEQDVYDDATGSSTACPWYRNAALRLGVRHPGWALWKFPAHNLQEWIVDFDGSTVGNTAVQDLLPSSSSKVSWTEQASSDFFGGAEEVADSTVDQKIWIAVAVNSNLTMALQSAGSAVNPSYDGTETITVYTVEAWNENAYRPLIRPSSFLQLVALSLPDDLASRSTTASQVLMEPIGYTLNNLRPFDIPVVAYIYARADVCNEVPID</sequence>
<gene>
    <name evidence="2" type="ORF">ARMOST_04156</name>
</gene>
<feature type="domain" description="DUF3533" evidence="1">
    <location>
        <begin position="135"/>
        <end position="288"/>
    </location>
</feature>
<dbReference type="STRING" id="47428.A0A284QWM2"/>
<dbReference type="AlphaFoldDB" id="A0A284QWM2"/>
<dbReference type="PANTHER" id="PTHR34814">
    <property type="entry name" value="NITROSOGUANIDINE RESISTANCE PROTEIN SNG1"/>
    <property type="match status" value="1"/>
</dbReference>